<keyword evidence="2" id="KW-0812">Transmembrane</keyword>
<feature type="compositionally biased region" description="Low complexity" evidence="1">
    <location>
        <begin position="44"/>
        <end position="53"/>
    </location>
</feature>
<dbReference type="EMBL" id="BAAABM010000007">
    <property type="protein sequence ID" value="GAA0323357.1"/>
    <property type="molecule type" value="Genomic_DNA"/>
</dbReference>
<organism evidence="3 4">
    <name type="scientific">Actinoallomurus spadix</name>
    <dbReference type="NCBI Taxonomy" id="79912"/>
    <lineage>
        <taxon>Bacteria</taxon>
        <taxon>Bacillati</taxon>
        <taxon>Actinomycetota</taxon>
        <taxon>Actinomycetes</taxon>
        <taxon>Streptosporangiales</taxon>
        <taxon>Thermomonosporaceae</taxon>
        <taxon>Actinoallomurus</taxon>
    </lineage>
</organism>
<accession>A0ABP3FTC5</accession>
<reference evidence="4" key="1">
    <citation type="journal article" date="2019" name="Int. J. Syst. Evol. Microbiol.">
        <title>The Global Catalogue of Microorganisms (GCM) 10K type strain sequencing project: providing services to taxonomists for standard genome sequencing and annotation.</title>
        <authorList>
            <consortium name="The Broad Institute Genomics Platform"/>
            <consortium name="The Broad Institute Genome Sequencing Center for Infectious Disease"/>
            <person name="Wu L."/>
            <person name="Ma J."/>
        </authorList>
    </citation>
    <scope>NUCLEOTIDE SEQUENCE [LARGE SCALE GENOMIC DNA]</scope>
    <source>
        <strain evidence="4">JCM 3146</strain>
    </source>
</reference>
<evidence type="ECO:0000313" key="3">
    <source>
        <dbReference type="EMBL" id="GAA0323357.1"/>
    </source>
</evidence>
<proteinExistence type="predicted"/>
<dbReference type="Proteomes" id="UP001501822">
    <property type="component" value="Unassembled WGS sequence"/>
</dbReference>
<sequence length="424" mass="43876">MHRRPRRRSAAPDNAADQDAPQSPEGDLPQPPHGYGAPPGPWGAGPASAWNGGHAPRTDAQQPPAWSGGPPPAGEGPQPPWSDGRPPAGEGQQPPAWNDGRPPAGQGQQPVWNGGQPPTWDGPQPGPDGAGPPAWEGQEPAAWNGGRPPGWETEPDPEEEKPRPSRRSLRLPSIKLPARPARGERGPGAVPPAAYFGAAGVIIVVALIVVASLVVLLHDDRKPSGPQQAAAPAGGPLPSVYSAASSTAVFAPIAKRTADPHPLTAGEVFDKKTISDRDARASLKLKASKLDARCADAVWGQPFAQLLQRSGCTQVTRAAYGDKGFSALVTIFNLADSTAADKLVAAADPQTGDGFVRPLDQDGAYGQGFSTARGVAMGHYAVITWVRRADGSGSETDPKLVSLLVTIGPPPAIVGRVADRGTQD</sequence>
<feature type="compositionally biased region" description="Low complexity" evidence="1">
    <location>
        <begin position="11"/>
        <end position="24"/>
    </location>
</feature>
<feature type="region of interest" description="Disordered" evidence="1">
    <location>
        <begin position="1"/>
        <end position="188"/>
    </location>
</feature>
<keyword evidence="2" id="KW-0472">Membrane</keyword>
<evidence type="ECO:0000256" key="1">
    <source>
        <dbReference type="SAM" id="MobiDB-lite"/>
    </source>
</evidence>
<feature type="compositionally biased region" description="Pro residues" evidence="1">
    <location>
        <begin position="69"/>
        <end position="80"/>
    </location>
</feature>
<protein>
    <submittedName>
        <fullName evidence="3">Uncharacterized protein</fullName>
    </submittedName>
</protein>
<keyword evidence="2" id="KW-1133">Transmembrane helix</keyword>
<keyword evidence="4" id="KW-1185">Reference proteome</keyword>
<comment type="caution">
    <text evidence="3">The sequence shown here is derived from an EMBL/GenBank/DDBJ whole genome shotgun (WGS) entry which is preliminary data.</text>
</comment>
<dbReference type="RefSeq" id="WP_252799740.1">
    <property type="nucleotide sequence ID" value="NZ_BAAABM010000007.1"/>
</dbReference>
<evidence type="ECO:0000256" key="2">
    <source>
        <dbReference type="SAM" id="Phobius"/>
    </source>
</evidence>
<name>A0ABP3FTC5_9ACTN</name>
<evidence type="ECO:0000313" key="4">
    <source>
        <dbReference type="Proteomes" id="UP001501822"/>
    </source>
</evidence>
<gene>
    <name evidence="3" type="ORF">GCM10010151_11500</name>
</gene>
<feature type="transmembrane region" description="Helical" evidence="2">
    <location>
        <begin position="193"/>
        <end position="217"/>
    </location>
</feature>